<dbReference type="Gene3D" id="1.20.1560.10">
    <property type="entry name" value="ABC transporter type 1, transmembrane domain"/>
    <property type="match status" value="2"/>
</dbReference>
<protein>
    <submittedName>
        <fullName evidence="12">ABC transporter</fullName>
    </submittedName>
</protein>
<dbReference type="InterPro" id="IPR003439">
    <property type="entry name" value="ABC_transporter-like_ATP-bd"/>
</dbReference>
<dbReference type="PROSITE" id="PS50929">
    <property type="entry name" value="ABC_TM1F"/>
    <property type="match status" value="2"/>
</dbReference>
<dbReference type="Gene3D" id="3.40.50.300">
    <property type="entry name" value="P-loop containing nucleotide triphosphate hydrolases"/>
    <property type="match status" value="2"/>
</dbReference>
<dbReference type="PROSITE" id="PS00211">
    <property type="entry name" value="ABC_TRANSPORTER_1"/>
    <property type="match status" value="1"/>
</dbReference>
<evidence type="ECO:0000313" key="13">
    <source>
        <dbReference type="Proteomes" id="UP000799429"/>
    </source>
</evidence>
<evidence type="ECO:0000256" key="6">
    <source>
        <dbReference type="ARBA" id="ARBA00022989"/>
    </source>
</evidence>
<feature type="domain" description="ABC transporter" evidence="10">
    <location>
        <begin position="394"/>
        <end position="633"/>
    </location>
</feature>
<feature type="transmembrane region" description="Helical" evidence="9">
    <location>
        <begin position="808"/>
        <end position="831"/>
    </location>
</feature>
<feature type="transmembrane region" description="Helical" evidence="9">
    <location>
        <begin position="951"/>
        <end position="971"/>
    </location>
</feature>
<evidence type="ECO:0000256" key="8">
    <source>
        <dbReference type="SAM" id="MobiDB-lite"/>
    </source>
</evidence>
<keyword evidence="5" id="KW-0067">ATP-binding</keyword>
<feature type="region of interest" description="Disordered" evidence="8">
    <location>
        <begin position="1"/>
        <end position="27"/>
    </location>
</feature>
<evidence type="ECO:0000256" key="3">
    <source>
        <dbReference type="ARBA" id="ARBA00022692"/>
    </source>
</evidence>
<keyword evidence="13" id="KW-1185">Reference proteome</keyword>
<dbReference type="Pfam" id="PF00664">
    <property type="entry name" value="ABC_membrane"/>
    <property type="match status" value="2"/>
</dbReference>
<dbReference type="GO" id="GO:0005743">
    <property type="term" value="C:mitochondrial inner membrane"/>
    <property type="evidence" value="ECO:0007669"/>
    <property type="project" value="TreeGrafter"/>
</dbReference>
<dbReference type="PANTHER" id="PTHR43394:SF15">
    <property type="entry name" value="ALPHA-FACTOR-TRANSPORTING ATPASE"/>
    <property type="match status" value="1"/>
</dbReference>
<evidence type="ECO:0000256" key="1">
    <source>
        <dbReference type="ARBA" id="ARBA00004141"/>
    </source>
</evidence>
<evidence type="ECO:0000259" key="11">
    <source>
        <dbReference type="PROSITE" id="PS50929"/>
    </source>
</evidence>
<feature type="domain" description="ABC transmembrane type-1" evidence="11">
    <location>
        <begin position="68"/>
        <end position="358"/>
    </location>
</feature>
<keyword evidence="6 9" id="KW-1133">Transmembrane helix</keyword>
<dbReference type="InterPro" id="IPR011527">
    <property type="entry name" value="ABC1_TM_dom"/>
</dbReference>
<dbReference type="PANTHER" id="PTHR43394">
    <property type="entry name" value="ATP-DEPENDENT PERMEASE MDL1, MITOCHONDRIAL"/>
    <property type="match status" value="1"/>
</dbReference>
<dbReference type="GO" id="GO:0016887">
    <property type="term" value="F:ATP hydrolysis activity"/>
    <property type="evidence" value="ECO:0007669"/>
    <property type="project" value="InterPro"/>
</dbReference>
<keyword evidence="7 9" id="KW-0472">Membrane</keyword>
<evidence type="ECO:0000256" key="7">
    <source>
        <dbReference type="ARBA" id="ARBA00023136"/>
    </source>
</evidence>
<dbReference type="Pfam" id="PF00005">
    <property type="entry name" value="ABC_tran"/>
    <property type="match status" value="2"/>
</dbReference>
<evidence type="ECO:0000256" key="2">
    <source>
        <dbReference type="ARBA" id="ARBA00022448"/>
    </source>
</evidence>
<dbReference type="SUPFAM" id="SSF90123">
    <property type="entry name" value="ABC transporter transmembrane region"/>
    <property type="match status" value="2"/>
</dbReference>
<sequence>MQQSAGHQGLNLDSKTKTPPRTVESTTRLSIHETKIGLVDESTTASSPNWRHLFYFTTRRQLFVLIPAICLSIVTGVLELTEAYLLSKIFDSLSKYASGMLEKDELKNKMTIYCVYSVGLGCLHWVLQGTLYALWAFFGEMQARGARRALFHAFIKKSMAWFDTQEDGVRSFSPRLQTNVLDLRNATSQSIGTAFKSLTACLASIGLSMYSSWKITLVTICGIPIIGCLFAWIASRQQPVLKIYDQKLSEAGSHAIHAFSSIDAIKIFNGQQSAIWRYIKAVKGAGELYNRQGHWVALQFSLVQFSSFVLFVQGLWYGSTLLFAGKVNAGQIFMTVWASLQMIDALNDFLPQLNILDKGQAAASKLRNLLDCSDEFLERSGPLKPHLRHEPRSIHMQQVSFSYPSRPDQTVLASASMSFPAGEMRFIIGSSGSGKTTIGQLLTRLYPCTHGLIDLDGYPLEKLDLVWLRSRITLVEQHSVLFNDSIWRNIAYGSHGSPPVTRTDVQKAAEFAVLGQALSDMPRGLETTVGENGNALSGGQKQRVALARARIRDSPILILDESTSAMDYVTRIAMMKAVRAWRKNKTTIVITHDTSQIAPQDFVYVVENGCIIKQGYQSALELHNHHSTSPLSPKFSPLADPEDSDNIIEPSLHGNDGHFSDVIAEKRRRRISLFSSVHNLKSAVSLEVLHSEPETLNHRLSIQSVKMLENLEDANSVAQMMLSPRHSTYTNHGQLRVLRANSIITQPSIFSLQVSEEVQQILAAADEKRTGWTEHDVSSARLSMEHSALSLLQIMQTIWPRLGLSARLMLLVGLLALIVQAITRSAFGWLLGQLLGTFNLTENRARKTAMYSGLIIGLAVVGGISLYATYALLDGCAEIWVNRLRAECMKRVVNQPRSFFDGKENSVTQLMACFDNHAENTKNIIAKIVIPILILVLMMISSLVWSLSIGWALTLVGISFTPLIYGTTNVLNRLTSYFERLTNDAVEATAGVFAETFGNIKTVKLLTLEEIFEVKHEQAVQSSFRTTSKKAFYFGFLFGLSSGLIFFGIALLVWYSGELLVSGRYSVNQIVQVFTMLLTAFANASGILASIPRIGSSRESANRLLRLAQLPETSYEHEGTTRPRKLGDISLNSLSFRYPSRPDQLILNNVSLYFVSGSFTAIVGSTGSGKSTIASLLLKLYPTRPTAMGQKAEIEVAGRDIRRIHTPTLRTLISVVPQTPYFFPISVAENILYGIHDSSPLRSMENIRAAAKATGIDDFIMSLPLGYETLLGDNGVGVSGGQAQRIAVARALVRKPQVLILDEATSALDAESRRVIAEAITNLIDRRKDGVRTTVIAITHERDMMRIADRIIMLEKGEVVEEGSFDELNRKKQRFTRLLKGGNESDEEG</sequence>
<dbReference type="SMART" id="SM00382">
    <property type="entry name" value="AAA"/>
    <property type="match status" value="2"/>
</dbReference>
<feature type="transmembrane region" description="Helical" evidence="9">
    <location>
        <begin position="62"/>
        <end position="86"/>
    </location>
</feature>
<dbReference type="FunFam" id="3.40.50.300:FF:000604">
    <property type="entry name" value="ABC transporter B family member 28"/>
    <property type="match status" value="2"/>
</dbReference>
<feature type="transmembrane region" description="Helical" evidence="9">
    <location>
        <begin position="215"/>
        <end position="234"/>
    </location>
</feature>
<evidence type="ECO:0000313" key="12">
    <source>
        <dbReference type="EMBL" id="KAF2840472.1"/>
    </source>
</evidence>
<dbReference type="InterPro" id="IPR039421">
    <property type="entry name" value="Type_1_exporter"/>
</dbReference>
<feature type="transmembrane region" description="Helical" evidence="9">
    <location>
        <begin position="1070"/>
        <end position="1091"/>
    </location>
</feature>
<keyword evidence="3 9" id="KW-0812">Transmembrane</keyword>
<dbReference type="InterPro" id="IPR027417">
    <property type="entry name" value="P-loop_NTPase"/>
</dbReference>
<feature type="domain" description="ABC transmembrane type-1" evidence="11">
    <location>
        <begin position="811"/>
        <end position="1096"/>
    </location>
</feature>
<name>A0A9P4SEQ8_9PEZI</name>
<feature type="transmembrane region" description="Helical" evidence="9">
    <location>
        <begin position="851"/>
        <end position="873"/>
    </location>
</feature>
<evidence type="ECO:0000256" key="5">
    <source>
        <dbReference type="ARBA" id="ARBA00022840"/>
    </source>
</evidence>
<dbReference type="GO" id="GO:0005524">
    <property type="term" value="F:ATP binding"/>
    <property type="evidence" value="ECO:0007669"/>
    <property type="project" value="UniProtKB-KW"/>
</dbReference>
<organism evidence="12 13">
    <name type="scientific">Patellaria atrata CBS 101060</name>
    <dbReference type="NCBI Taxonomy" id="1346257"/>
    <lineage>
        <taxon>Eukaryota</taxon>
        <taxon>Fungi</taxon>
        <taxon>Dikarya</taxon>
        <taxon>Ascomycota</taxon>
        <taxon>Pezizomycotina</taxon>
        <taxon>Dothideomycetes</taxon>
        <taxon>Dothideomycetes incertae sedis</taxon>
        <taxon>Patellariales</taxon>
        <taxon>Patellariaceae</taxon>
        <taxon>Patellaria</taxon>
    </lineage>
</organism>
<proteinExistence type="predicted"/>
<evidence type="ECO:0000256" key="9">
    <source>
        <dbReference type="SAM" id="Phobius"/>
    </source>
</evidence>
<dbReference type="OrthoDB" id="6500128at2759"/>
<dbReference type="GO" id="GO:0090374">
    <property type="term" value="P:oligopeptide export from mitochondrion"/>
    <property type="evidence" value="ECO:0007669"/>
    <property type="project" value="TreeGrafter"/>
</dbReference>
<dbReference type="InterPro" id="IPR003593">
    <property type="entry name" value="AAA+_ATPase"/>
</dbReference>
<dbReference type="CDD" id="cd18577">
    <property type="entry name" value="ABC_6TM_Pgp_ABCB1_D1_like"/>
    <property type="match status" value="1"/>
</dbReference>
<feature type="domain" description="ABC transporter" evidence="10">
    <location>
        <begin position="1129"/>
        <end position="1381"/>
    </location>
</feature>
<feature type="transmembrane region" description="Helical" evidence="9">
    <location>
        <begin position="1031"/>
        <end position="1055"/>
    </location>
</feature>
<dbReference type="InterPro" id="IPR036640">
    <property type="entry name" value="ABC1_TM_sf"/>
</dbReference>
<dbReference type="Proteomes" id="UP000799429">
    <property type="component" value="Unassembled WGS sequence"/>
</dbReference>
<dbReference type="PROSITE" id="PS50893">
    <property type="entry name" value="ABC_TRANSPORTER_2"/>
    <property type="match status" value="2"/>
</dbReference>
<feature type="transmembrane region" description="Helical" evidence="9">
    <location>
        <begin position="110"/>
        <end position="138"/>
    </location>
</feature>
<gene>
    <name evidence="12" type="ORF">M501DRAFT_1015523</name>
</gene>
<dbReference type="EMBL" id="MU006093">
    <property type="protein sequence ID" value="KAF2840472.1"/>
    <property type="molecule type" value="Genomic_DNA"/>
</dbReference>
<evidence type="ECO:0000256" key="4">
    <source>
        <dbReference type="ARBA" id="ARBA00022741"/>
    </source>
</evidence>
<dbReference type="SUPFAM" id="SSF52540">
    <property type="entry name" value="P-loop containing nucleoside triphosphate hydrolases"/>
    <property type="match status" value="2"/>
</dbReference>
<reference evidence="12" key="1">
    <citation type="journal article" date="2020" name="Stud. Mycol.">
        <title>101 Dothideomycetes genomes: a test case for predicting lifestyles and emergence of pathogens.</title>
        <authorList>
            <person name="Haridas S."/>
            <person name="Albert R."/>
            <person name="Binder M."/>
            <person name="Bloem J."/>
            <person name="Labutti K."/>
            <person name="Salamov A."/>
            <person name="Andreopoulos B."/>
            <person name="Baker S."/>
            <person name="Barry K."/>
            <person name="Bills G."/>
            <person name="Bluhm B."/>
            <person name="Cannon C."/>
            <person name="Castanera R."/>
            <person name="Culley D."/>
            <person name="Daum C."/>
            <person name="Ezra D."/>
            <person name="Gonzalez J."/>
            <person name="Henrissat B."/>
            <person name="Kuo A."/>
            <person name="Liang C."/>
            <person name="Lipzen A."/>
            <person name="Lutzoni F."/>
            <person name="Magnuson J."/>
            <person name="Mondo S."/>
            <person name="Nolan M."/>
            <person name="Ohm R."/>
            <person name="Pangilinan J."/>
            <person name="Park H.-J."/>
            <person name="Ramirez L."/>
            <person name="Alfaro M."/>
            <person name="Sun H."/>
            <person name="Tritt A."/>
            <person name="Yoshinaga Y."/>
            <person name="Zwiers L.-H."/>
            <person name="Turgeon B."/>
            <person name="Goodwin S."/>
            <person name="Spatafora J."/>
            <person name="Crous P."/>
            <person name="Grigoriev I."/>
        </authorList>
    </citation>
    <scope>NUCLEOTIDE SEQUENCE</scope>
    <source>
        <strain evidence="12">CBS 101060</strain>
    </source>
</reference>
<dbReference type="CDD" id="cd18578">
    <property type="entry name" value="ABC_6TM_Pgp_ABCB1_D2_like"/>
    <property type="match status" value="1"/>
</dbReference>
<dbReference type="InterPro" id="IPR017871">
    <property type="entry name" value="ABC_transporter-like_CS"/>
</dbReference>
<comment type="caution">
    <text evidence="12">The sequence shown here is derived from an EMBL/GenBank/DDBJ whole genome shotgun (WGS) entry which is preliminary data.</text>
</comment>
<keyword evidence="2" id="KW-0813">Transport</keyword>
<evidence type="ECO:0000259" key="10">
    <source>
        <dbReference type="PROSITE" id="PS50893"/>
    </source>
</evidence>
<feature type="transmembrane region" description="Helical" evidence="9">
    <location>
        <begin position="305"/>
        <end position="324"/>
    </location>
</feature>
<comment type="subcellular location">
    <subcellularLocation>
        <location evidence="1">Membrane</location>
        <topology evidence="1">Multi-pass membrane protein</topology>
    </subcellularLocation>
</comment>
<accession>A0A9P4SEQ8</accession>
<dbReference type="GO" id="GO:0015421">
    <property type="term" value="F:ABC-type oligopeptide transporter activity"/>
    <property type="evidence" value="ECO:0007669"/>
    <property type="project" value="TreeGrafter"/>
</dbReference>
<keyword evidence="4" id="KW-0547">Nucleotide-binding</keyword>
<feature type="transmembrane region" description="Helical" evidence="9">
    <location>
        <begin position="924"/>
        <end position="945"/>
    </location>
</feature>